<sequence>MTMMVTFSLIMSISFFLPFMNHPLSMGLMILLNTIIISLSMFFQSSSWFGFILFLIYIGGLLVMFAYVTALVPNPTFKFNMMLKNFTVMMIFWLLLFTNVEFTSIPSWKNMEVNLHWEFFYNNFGASLFSLFNLNIIIGLVLILLFILICIVKICYFKKGPLRTFK</sequence>
<geneLocation type="mitochondrion" evidence="17"/>
<gene>
    <name evidence="17" type="primary">ND6</name>
</gene>
<protein>
    <recommendedName>
        <fullName evidence="4">NADH-ubiquinone oxidoreductase chain 6</fullName>
        <ecNumber evidence="3">7.1.1.2</ecNumber>
    </recommendedName>
    <alternativeName>
        <fullName evidence="14">NADH dehydrogenase subunit 6</fullName>
    </alternativeName>
</protein>
<evidence type="ECO:0000256" key="14">
    <source>
        <dbReference type="ARBA" id="ARBA00031019"/>
    </source>
</evidence>
<evidence type="ECO:0000256" key="8">
    <source>
        <dbReference type="ARBA" id="ARBA00022967"/>
    </source>
</evidence>
<evidence type="ECO:0000256" key="12">
    <source>
        <dbReference type="ARBA" id="ARBA00023128"/>
    </source>
</evidence>
<evidence type="ECO:0000256" key="6">
    <source>
        <dbReference type="ARBA" id="ARBA00022660"/>
    </source>
</evidence>
<accession>A0A6H1PFY7</accession>
<keyword evidence="6" id="KW-0679">Respiratory chain</keyword>
<dbReference type="PANTHER" id="PTHR11435">
    <property type="entry name" value="NADH UBIQUINONE OXIDOREDUCTASE SUBUNIT ND6"/>
    <property type="match status" value="1"/>
</dbReference>
<dbReference type="EC" id="7.1.1.2" evidence="3"/>
<comment type="similarity">
    <text evidence="2">Belongs to the complex I subunit 6 family.</text>
</comment>
<evidence type="ECO:0000256" key="13">
    <source>
        <dbReference type="ARBA" id="ARBA00023136"/>
    </source>
</evidence>
<keyword evidence="5" id="KW-0813">Transport</keyword>
<evidence type="ECO:0000256" key="5">
    <source>
        <dbReference type="ARBA" id="ARBA00022448"/>
    </source>
</evidence>
<keyword evidence="11" id="KW-0520">NAD</keyword>
<evidence type="ECO:0000256" key="10">
    <source>
        <dbReference type="ARBA" id="ARBA00022989"/>
    </source>
</evidence>
<feature type="transmembrane region" description="Helical" evidence="16">
    <location>
        <begin position="86"/>
        <end position="108"/>
    </location>
</feature>
<feature type="transmembrane region" description="Helical" evidence="16">
    <location>
        <begin position="128"/>
        <end position="156"/>
    </location>
</feature>
<evidence type="ECO:0000256" key="9">
    <source>
        <dbReference type="ARBA" id="ARBA00022982"/>
    </source>
</evidence>
<comment type="subcellular location">
    <subcellularLocation>
        <location evidence="1">Mitochondrion membrane</location>
        <topology evidence="1">Multi-pass membrane protein</topology>
    </subcellularLocation>
</comment>
<evidence type="ECO:0000256" key="15">
    <source>
        <dbReference type="ARBA" id="ARBA00049551"/>
    </source>
</evidence>
<keyword evidence="10 16" id="KW-1133">Transmembrane helix</keyword>
<keyword evidence="7 16" id="KW-0812">Transmembrane</keyword>
<evidence type="ECO:0000256" key="1">
    <source>
        <dbReference type="ARBA" id="ARBA00004225"/>
    </source>
</evidence>
<dbReference type="InterPro" id="IPR050269">
    <property type="entry name" value="ComplexI_Subunit6"/>
</dbReference>
<evidence type="ECO:0000313" key="17">
    <source>
        <dbReference type="EMBL" id="QIZ12544.1"/>
    </source>
</evidence>
<dbReference type="GO" id="GO:0008137">
    <property type="term" value="F:NADH dehydrogenase (ubiquinone) activity"/>
    <property type="evidence" value="ECO:0007669"/>
    <property type="project" value="UniProtKB-EC"/>
</dbReference>
<evidence type="ECO:0000256" key="2">
    <source>
        <dbReference type="ARBA" id="ARBA00005698"/>
    </source>
</evidence>
<dbReference type="GO" id="GO:0031966">
    <property type="term" value="C:mitochondrial membrane"/>
    <property type="evidence" value="ECO:0007669"/>
    <property type="project" value="UniProtKB-SubCell"/>
</dbReference>
<reference evidence="17" key="1">
    <citation type="journal article" date="2020" name="BMC Evol. Biol.">
        <title>A mitogenomic phylogeny of chitons (Mollusca: Polyplacophora).</title>
        <authorList>
            <person name="Irisarri I."/>
            <person name="Uribe J.E."/>
            <person name="Eernisse D.J."/>
            <person name="Zardoya R."/>
        </authorList>
    </citation>
    <scope>NUCLEOTIDE SEQUENCE</scope>
</reference>
<keyword evidence="8" id="KW-1278">Translocase</keyword>
<feature type="transmembrane region" description="Helical" evidence="16">
    <location>
        <begin position="48"/>
        <end position="74"/>
    </location>
</feature>
<dbReference type="AlphaFoldDB" id="A0A6H1PFY7"/>
<comment type="catalytic activity">
    <reaction evidence="15">
        <text>a ubiquinone + NADH + 5 H(+)(in) = a ubiquinol + NAD(+) + 4 H(+)(out)</text>
        <dbReference type="Rhea" id="RHEA:29091"/>
        <dbReference type="Rhea" id="RHEA-COMP:9565"/>
        <dbReference type="Rhea" id="RHEA-COMP:9566"/>
        <dbReference type="ChEBI" id="CHEBI:15378"/>
        <dbReference type="ChEBI" id="CHEBI:16389"/>
        <dbReference type="ChEBI" id="CHEBI:17976"/>
        <dbReference type="ChEBI" id="CHEBI:57540"/>
        <dbReference type="ChEBI" id="CHEBI:57945"/>
        <dbReference type="EC" id="7.1.1.2"/>
    </reaction>
</comment>
<feature type="transmembrane region" description="Helical" evidence="16">
    <location>
        <begin position="21"/>
        <end position="42"/>
    </location>
</feature>
<evidence type="ECO:0000256" key="11">
    <source>
        <dbReference type="ARBA" id="ARBA00023027"/>
    </source>
</evidence>
<evidence type="ECO:0000256" key="7">
    <source>
        <dbReference type="ARBA" id="ARBA00022692"/>
    </source>
</evidence>
<evidence type="ECO:0000256" key="16">
    <source>
        <dbReference type="SAM" id="Phobius"/>
    </source>
</evidence>
<name>A0A6H1PFY7_9MOLL</name>
<dbReference type="EMBL" id="MN864051">
    <property type="protein sequence ID" value="QIZ12544.1"/>
    <property type="molecule type" value="Genomic_DNA"/>
</dbReference>
<keyword evidence="12 17" id="KW-0496">Mitochondrion</keyword>
<dbReference type="PANTHER" id="PTHR11435:SF1">
    <property type="entry name" value="NADH-UBIQUINONE OXIDOREDUCTASE CHAIN 6"/>
    <property type="match status" value="1"/>
</dbReference>
<evidence type="ECO:0000256" key="3">
    <source>
        <dbReference type="ARBA" id="ARBA00012944"/>
    </source>
</evidence>
<proteinExistence type="inferred from homology"/>
<organism evidence="17">
    <name type="scientific">Tonicina zschaui</name>
    <dbReference type="NCBI Taxonomy" id="2719129"/>
    <lineage>
        <taxon>Eukaryota</taxon>
        <taxon>Metazoa</taxon>
        <taxon>Spiralia</taxon>
        <taxon>Lophotrochozoa</taxon>
        <taxon>Mollusca</taxon>
        <taxon>Polyplacophora</taxon>
        <taxon>Neoloricata</taxon>
        <taxon>Chitonida</taxon>
        <taxon>Chitonina</taxon>
        <taxon>Ischnochitonidae</taxon>
        <taxon>Tonicina</taxon>
    </lineage>
</organism>
<keyword evidence="13 16" id="KW-0472">Membrane</keyword>
<keyword evidence="9" id="KW-0249">Electron transport</keyword>
<evidence type="ECO:0000256" key="4">
    <source>
        <dbReference type="ARBA" id="ARBA00021095"/>
    </source>
</evidence>